<organism evidence="1 2">
    <name type="scientific">Cladorrhinum samala</name>
    <dbReference type="NCBI Taxonomy" id="585594"/>
    <lineage>
        <taxon>Eukaryota</taxon>
        <taxon>Fungi</taxon>
        <taxon>Dikarya</taxon>
        <taxon>Ascomycota</taxon>
        <taxon>Pezizomycotina</taxon>
        <taxon>Sordariomycetes</taxon>
        <taxon>Sordariomycetidae</taxon>
        <taxon>Sordariales</taxon>
        <taxon>Podosporaceae</taxon>
        <taxon>Cladorrhinum</taxon>
    </lineage>
</organism>
<dbReference type="PANTHER" id="PTHR42336:SF2">
    <property type="entry name" value="THIOREDOXIN DOMAIN-CONTAINING PROTEIN"/>
    <property type="match status" value="1"/>
</dbReference>
<reference evidence="1" key="2">
    <citation type="submission" date="2023-06" db="EMBL/GenBank/DDBJ databases">
        <authorList>
            <consortium name="Lawrence Berkeley National Laboratory"/>
            <person name="Mondo S.J."/>
            <person name="Hensen N."/>
            <person name="Bonometti L."/>
            <person name="Westerberg I."/>
            <person name="Brannstrom I.O."/>
            <person name="Guillou S."/>
            <person name="Cros-Aarteil S."/>
            <person name="Calhoun S."/>
            <person name="Haridas S."/>
            <person name="Kuo A."/>
            <person name="Pangilinan J."/>
            <person name="Riley R."/>
            <person name="Labutti K."/>
            <person name="Andreopoulos B."/>
            <person name="Lipzen A."/>
            <person name="Chen C."/>
            <person name="Yanf M."/>
            <person name="Daum C."/>
            <person name="Ng V."/>
            <person name="Clum A."/>
            <person name="Steindorff A."/>
            <person name="Ohm R."/>
            <person name="Martin F."/>
            <person name="Silar P."/>
            <person name="Natvig D."/>
            <person name="Lalanne C."/>
            <person name="Gautier V."/>
            <person name="Ament-Velasquez S.L."/>
            <person name="Kruys A."/>
            <person name="Hutchinson M.I."/>
            <person name="Powell A.J."/>
            <person name="Barry K."/>
            <person name="Miller A.N."/>
            <person name="Grigoriev I.V."/>
            <person name="Debuchy R."/>
            <person name="Gladieux P."/>
            <person name="Thoren M.H."/>
            <person name="Johannesson H."/>
        </authorList>
    </citation>
    <scope>NUCLEOTIDE SEQUENCE</scope>
    <source>
        <strain evidence="1">PSN324</strain>
    </source>
</reference>
<gene>
    <name evidence="1" type="ORF">QBC42DRAFT_188759</name>
</gene>
<evidence type="ECO:0000313" key="1">
    <source>
        <dbReference type="EMBL" id="KAK4457349.1"/>
    </source>
</evidence>
<evidence type="ECO:0008006" key="3">
    <source>
        <dbReference type="Google" id="ProtNLM"/>
    </source>
</evidence>
<proteinExistence type="predicted"/>
<protein>
    <recommendedName>
        <fullName evidence="3">Alkyl hydroperoxide reductase subunit C/ Thiol specific antioxidant domain-containing protein</fullName>
    </recommendedName>
</protein>
<feature type="non-terminal residue" evidence="1">
    <location>
        <position position="1"/>
    </location>
</feature>
<sequence>AEKTFKLFTNFSCRHPEIQCIAVSQSSLEETDKWIMEVGGQWEVQVIVDDHRDLFKRWGLGETSTWYAINPLTLWHVYKLGTEEGIWNRANQTGSRWQQGGAFAIDASGFVRWSKPAASADEVVNFHEALRTLRQGKKNGRAAA</sequence>
<accession>A0AAV9HAW0</accession>
<dbReference type="Gene3D" id="3.40.30.10">
    <property type="entry name" value="Glutaredoxin"/>
    <property type="match status" value="1"/>
</dbReference>
<dbReference type="Proteomes" id="UP001321749">
    <property type="component" value="Unassembled WGS sequence"/>
</dbReference>
<keyword evidence="2" id="KW-1185">Reference proteome</keyword>
<comment type="caution">
    <text evidence="1">The sequence shown here is derived from an EMBL/GenBank/DDBJ whole genome shotgun (WGS) entry which is preliminary data.</text>
</comment>
<dbReference type="PANTHER" id="PTHR42336">
    <property type="entry name" value="THIOREDOXIN DOMAIN-CONTAINING PROTEIN-RELATED"/>
    <property type="match status" value="1"/>
</dbReference>
<reference evidence="1" key="1">
    <citation type="journal article" date="2023" name="Mol. Phylogenet. Evol.">
        <title>Genome-scale phylogeny and comparative genomics of the fungal order Sordariales.</title>
        <authorList>
            <person name="Hensen N."/>
            <person name="Bonometti L."/>
            <person name="Westerberg I."/>
            <person name="Brannstrom I.O."/>
            <person name="Guillou S."/>
            <person name="Cros-Aarteil S."/>
            <person name="Calhoun S."/>
            <person name="Haridas S."/>
            <person name="Kuo A."/>
            <person name="Mondo S."/>
            <person name="Pangilinan J."/>
            <person name="Riley R."/>
            <person name="LaButti K."/>
            <person name="Andreopoulos B."/>
            <person name="Lipzen A."/>
            <person name="Chen C."/>
            <person name="Yan M."/>
            <person name="Daum C."/>
            <person name="Ng V."/>
            <person name="Clum A."/>
            <person name="Steindorff A."/>
            <person name="Ohm R.A."/>
            <person name="Martin F."/>
            <person name="Silar P."/>
            <person name="Natvig D.O."/>
            <person name="Lalanne C."/>
            <person name="Gautier V."/>
            <person name="Ament-Velasquez S.L."/>
            <person name="Kruys A."/>
            <person name="Hutchinson M.I."/>
            <person name="Powell A.J."/>
            <person name="Barry K."/>
            <person name="Miller A.N."/>
            <person name="Grigoriev I.V."/>
            <person name="Debuchy R."/>
            <person name="Gladieux P."/>
            <person name="Hiltunen Thoren M."/>
            <person name="Johannesson H."/>
        </authorList>
    </citation>
    <scope>NUCLEOTIDE SEQUENCE</scope>
    <source>
        <strain evidence="1">PSN324</strain>
    </source>
</reference>
<dbReference type="AlphaFoldDB" id="A0AAV9HAW0"/>
<dbReference type="InterPro" id="IPR032801">
    <property type="entry name" value="PXL2A/B/C"/>
</dbReference>
<evidence type="ECO:0000313" key="2">
    <source>
        <dbReference type="Proteomes" id="UP001321749"/>
    </source>
</evidence>
<dbReference type="EMBL" id="MU865120">
    <property type="protein sequence ID" value="KAK4457349.1"/>
    <property type="molecule type" value="Genomic_DNA"/>
</dbReference>
<dbReference type="Pfam" id="PF13911">
    <property type="entry name" value="AhpC-TSA_2"/>
    <property type="match status" value="1"/>
</dbReference>
<name>A0AAV9HAW0_9PEZI</name>